<dbReference type="GO" id="GO:0006508">
    <property type="term" value="P:proteolysis"/>
    <property type="evidence" value="ECO:0007669"/>
    <property type="project" value="InterPro"/>
</dbReference>
<evidence type="ECO:0000313" key="7">
    <source>
        <dbReference type="Proteomes" id="UP000708208"/>
    </source>
</evidence>
<protein>
    <recommendedName>
        <fullName evidence="1">Prolyl endopeptidase</fullName>
    </recommendedName>
    <alternativeName>
        <fullName evidence="3">Post-proline cleaving enzyme</fullName>
    </alternativeName>
</protein>
<evidence type="ECO:0000259" key="4">
    <source>
        <dbReference type="Pfam" id="PF00326"/>
    </source>
</evidence>
<dbReference type="Proteomes" id="UP000708208">
    <property type="component" value="Unassembled WGS sequence"/>
</dbReference>
<keyword evidence="7" id="KW-1185">Reference proteome</keyword>
<accession>A0A8J2JHW4</accession>
<evidence type="ECO:0000256" key="2">
    <source>
        <dbReference type="ARBA" id="ARBA00022801"/>
    </source>
</evidence>
<dbReference type="GO" id="GO:0004252">
    <property type="term" value="F:serine-type endopeptidase activity"/>
    <property type="evidence" value="ECO:0007669"/>
    <property type="project" value="InterPro"/>
</dbReference>
<name>A0A8J2JHW4_9HEXA</name>
<reference evidence="6" key="1">
    <citation type="submission" date="2021-06" db="EMBL/GenBank/DDBJ databases">
        <authorList>
            <person name="Hodson N. C."/>
            <person name="Mongue J. A."/>
            <person name="Jaron S. K."/>
        </authorList>
    </citation>
    <scope>NUCLEOTIDE SEQUENCE</scope>
</reference>
<feature type="domain" description="Peptidase S9A N-terminal" evidence="5">
    <location>
        <begin position="6"/>
        <end position="357"/>
    </location>
</feature>
<feature type="non-terminal residue" evidence="6">
    <location>
        <position position="1"/>
    </location>
</feature>
<evidence type="ECO:0000259" key="5">
    <source>
        <dbReference type="Pfam" id="PF02897"/>
    </source>
</evidence>
<dbReference type="Pfam" id="PF02897">
    <property type="entry name" value="Peptidase_S9_N"/>
    <property type="match status" value="1"/>
</dbReference>
<dbReference type="Pfam" id="PF00326">
    <property type="entry name" value="Peptidase_S9"/>
    <property type="match status" value="1"/>
</dbReference>
<gene>
    <name evidence="6" type="ORF">AFUS01_LOCUS6754</name>
</gene>
<organism evidence="6 7">
    <name type="scientific">Allacma fusca</name>
    <dbReference type="NCBI Taxonomy" id="39272"/>
    <lineage>
        <taxon>Eukaryota</taxon>
        <taxon>Metazoa</taxon>
        <taxon>Ecdysozoa</taxon>
        <taxon>Arthropoda</taxon>
        <taxon>Hexapoda</taxon>
        <taxon>Collembola</taxon>
        <taxon>Symphypleona</taxon>
        <taxon>Sminthuridae</taxon>
        <taxon>Allacma</taxon>
    </lineage>
</organism>
<dbReference type="InterPro" id="IPR051167">
    <property type="entry name" value="Prolyl_oligopep/macrocyclase"/>
</dbReference>
<dbReference type="InterPro" id="IPR023302">
    <property type="entry name" value="Pept_S9A_N"/>
</dbReference>
<dbReference type="InterPro" id="IPR002471">
    <property type="entry name" value="Pept_S9_AS"/>
</dbReference>
<evidence type="ECO:0000313" key="6">
    <source>
        <dbReference type="EMBL" id="CAG7717290.1"/>
    </source>
</evidence>
<feature type="domain" description="Peptidase S9 prolyl oligopeptidase catalytic" evidence="4">
    <location>
        <begin position="382"/>
        <end position="502"/>
    </location>
</feature>
<comment type="caution">
    <text evidence="6">The sequence shown here is derived from an EMBL/GenBank/DDBJ whole genome shotgun (WGS) entry which is preliminary data.</text>
</comment>
<dbReference type="EMBL" id="CAJVCH010044552">
    <property type="protein sequence ID" value="CAG7717290.1"/>
    <property type="molecule type" value="Genomic_DNA"/>
</dbReference>
<dbReference type="PANTHER" id="PTHR42881:SF2">
    <property type="entry name" value="PROLYL ENDOPEPTIDASE"/>
    <property type="match status" value="1"/>
</dbReference>
<dbReference type="PROSITE" id="PS00708">
    <property type="entry name" value="PRO_ENDOPEP_SER"/>
    <property type="match status" value="1"/>
</dbReference>
<dbReference type="AlphaFoldDB" id="A0A8J2JHW4"/>
<dbReference type="OrthoDB" id="248387at2759"/>
<proteinExistence type="predicted"/>
<evidence type="ECO:0000256" key="3">
    <source>
        <dbReference type="ARBA" id="ARBA00029698"/>
    </source>
</evidence>
<dbReference type="GO" id="GO:0005829">
    <property type="term" value="C:cytosol"/>
    <property type="evidence" value="ECO:0007669"/>
    <property type="project" value="TreeGrafter"/>
</dbReference>
<evidence type="ECO:0000256" key="1">
    <source>
        <dbReference type="ARBA" id="ARBA00016310"/>
    </source>
</evidence>
<dbReference type="InterPro" id="IPR001375">
    <property type="entry name" value="Peptidase_S9_cat"/>
</dbReference>
<keyword evidence="2" id="KW-0378">Hydrolase</keyword>
<sequence>YIVINDVKRDENVVDDFFGTKVSDPYRWLEDLDSNETNYFVEQQLELTKTFLDKNTQKEGIKKRLTELWNYPKITAPIKAGNRYFTFENSGLQPFYVIYVQDTLDGERRVFLDVNKLSDDGSLSLEPYKNLYDFSKDGEVFAYAVQKNGEDWKTIRFRNVSTGLDLPDKLENTKFPYLQWSPDNKGIFYTRLPGNNNSNPNISGTHIPMVYYHVLGTAQTEDILIAQFPQHKKYYLIQSKVTDDGNYLVISPIETFNENAVHIFSLKDGIDKTLQSKIVPVFPNATDAAYKYIGNIDSTFLFQTNKDASNFKFMTVTIDFSPRNQSEDLQSQATLISTFLPEHPKNVINSADIVDGKNTTVVNENTPALLWGYGGFAVSSLPSFSAKNLAFVDNFNGVYALANIRGGGEYGKKWYDEGAKLNKQNSFDDFQAAAEYLIKNNYTSSAKLTIEGESNGGLLVGACVNQHPELYGAAIVGVGVMDMLRINKTPVAELQRTIGGNPRQTNPLLLYVEKDAGHSSGKPVSKQIHEAAIILEFLAENLALEFKTSEDK</sequence>
<dbReference type="PANTHER" id="PTHR42881">
    <property type="entry name" value="PROLYL ENDOPEPTIDASE"/>
    <property type="match status" value="1"/>
</dbReference>
<dbReference type="GO" id="GO:0070012">
    <property type="term" value="F:oligopeptidase activity"/>
    <property type="evidence" value="ECO:0007669"/>
    <property type="project" value="TreeGrafter"/>
</dbReference>